<feature type="compositionally biased region" description="Basic and acidic residues" evidence="1">
    <location>
        <begin position="1"/>
        <end position="16"/>
    </location>
</feature>
<accession>Q6BS12</accession>
<dbReference type="InParanoid" id="Q6BS12"/>
<gene>
    <name evidence="2" type="ordered locus">DEHA2D12364g</name>
</gene>
<dbReference type="OrthoDB" id="2100128at2759"/>
<feature type="region of interest" description="Disordered" evidence="1">
    <location>
        <begin position="1"/>
        <end position="58"/>
    </location>
</feature>
<dbReference type="HOGENOM" id="CLU_070609_0_0_1"/>
<dbReference type="eggNOG" id="ENOG502RXZN">
    <property type="taxonomic scope" value="Eukaryota"/>
</dbReference>
<dbReference type="AlphaFoldDB" id="Q6BS12"/>
<sequence length="354" mass="41890">MESKEQKKEGNKEAPKYRVKGRFNNRNNKNTEIHPQDKRERTKPEHEAKGKHKSTEQINKYELADEEKLKLRRNRFSGDNKNFNSTSNQYGYVSRGEDNRLQKSHKERLNFFSHIVSSFIRYSNENTSSDLNRDFDRFINRNDIPPESDDPGISDIPTIDSILNNLRKLREALLHERATEFIKKVFLFSIRVAVNMGHYQTYIPSITYLLHSHNSSLLEDTEKQEIATILVLHTAHFNGENSKALQLYFKYVDTSEIKTLKILKSWINNDYYNWIQYYNSETDNGKAFLMKFGLPHMARHMVNSISKSYFSFKLKDFEDNYLPNGSSYTQLSDKYKINWKLENDTIVVRERNVR</sequence>
<evidence type="ECO:0000313" key="3">
    <source>
        <dbReference type="Proteomes" id="UP000000599"/>
    </source>
</evidence>
<dbReference type="STRING" id="284592.Q6BS12"/>
<dbReference type="PANTHER" id="PTHR39398:SF1">
    <property type="entry name" value="CSN8_PSMD8_EIF3K DOMAIN-CONTAINING PROTEIN"/>
    <property type="match status" value="1"/>
</dbReference>
<dbReference type="KEGG" id="dha:DEHA2D12364g"/>
<proteinExistence type="predicted"/>
<dbReference type="VEuPathDB" id="FungiDB:DEHA2D12364g"/>
<keyword evidence="3" id="KW-1185">Reference proteome</keyword>
<name>Q6BS12_DEBHA</name>
<dbReference type="EMBL" id="CR382136">
    <property type="protein sequence ID" value="CAG87176.2"/>
    <property type="molecule type" value="Genomic_DNA"/>
</dbReference>
<reference evidence="2 3" key="1">
    <citation type="journal article" date="2004" name="Nature">
        <title>Genome evolution in yeasts.</title>
        <authorList>
            <consortium name="Genolevures"/>
            <person name="Dujon B."/>
            <person name="Sherman D."/>
            <person name="Fischer G."/>
            <person name="Durrens P."/>
            <person name="Casaregola S."/>
            <person name="Lafontaine I."/>
            <person name="de Montigny J."/>
            <person name="Marck C."/>
            <person name="Neuveglise C."/>
            <person name="Talla E."/>
            <person name="Goffard N."/>
            <person name="Frangeul L."/>
            <person name="Aigle M."/>
            <person name="Anthouard V."/>
            <person name="Babour A."/>
            <person name="Barbe V."/>
            <person name="Barnay S."/>
            <person name="Blanchin S."/>
            <person name="Beckerich J.M."/>
            <person name="Beyne E."/>
            <person name="Bleykasten C."/>
            <person name="Boisrame A."/>
            <person name="Boyer J."/>
            <person name="Cattolico L."/>
            <person name="Confanioleri F."/>
            <person name="de Daruvar A."/>
            <person name="Despons L."/>
            <person name="Fabre E."/>
            <person name="Fairhead C."/>
            <person name="Ferry-Dumazet H."/>
            <person name="Groppi A."/>
            <person name="Hantraye F."/>
            <person name="Hennequin C."/>
            <person name="Jauniaux N."/>
            <person name="Joyet P."/>
            <person name="Kachouri R."/>
            <person name="Kerrest A."/>
            <person name="Koszul R."/>
            <person name="Lemaire M."/>
            <person name="Lesur I."/>
            <person name="Ma L."/>
            <person name="Muller H."/>
            <person name="Nicaud J.M."/>
            <person name="Nikolski M."/>
            <person name="Oztas S."/>
            <person name="Ozier-Kalogeropoulos O."/>
            <person name="Pellenz S."/>
            <person name="Potier S."/>
            <person name="Richard G.F."/>
            <person name="Straub M.L."/>
            <person name="Suleau A."/>
            <person name="Swennene D."/>
            <person name="Tekaia F."/>
            <person name="Wesolowski-Louvel M."/>
            <person name="Westhof E."/>
            <person name="Wirth B."/>
            <person name="Zeniou-Meyer M."/>
            <person name="Zivanovic I."/>
            <person name="Bolotin-Fukuhara M."/>
            <person name="Thierry A."/>
            <person name="Bouchier C."/>
            <person name="Caudron B."/>
            <person name="Scarpelli C."/>
            <person name="Gaillardin C."/>
            <person name="Weissenbach J."/>
            <person name="Wincker P."/>
            <person name="Souciet J.L."/>
        </authorList>
    </citation>
    <scope>NUCLEOTIDE SEQUENCE [LARGE SCALE GENOMIC DNA]</scope>
    <source>
        <strain evidence="3">ATCC 36239 / CBS 767 / BCRC 21394 / JCM 1990 / NBRC 0083 / IGC 2968</strain>
    </source>
</reference>
<dbReference type="GeneID" id="2900972"/>
<evidence type="ECO:0000256" key="1">
    <source>
        <dbReference type="SAM" id="MobiDB-lite"/>
    </source>
</evidence>
<dbReference type="PANTHER" id="PTHR39398">
    <property type="entry name" value="YALI0F14311P"/>
    <property type="match status" value="1"/>
</dbReference>
<evidence type="ECO:0000313" key="2">
    <source>
        <dbReference type="EMBL" id="CAG87176.2"/>
    </source>
</evidence>
<organism evidence="2 3">
    <name type="scientific">Debaryomyces hansenii (strain ATCC 36239 / CBS 767 / BCRC 21394 / JCM 1990 / NBRC 0083 / IGC 2968)</name>
    <name type="common">Yeast</name>
    <name type="synonym">Torulaspora hansenii</name>
    <dbReference type="NCBI Taxonomy" id="284592"/>
    <lineage>
        <taxon>Eukaryota</taxon>
        <taxon>Fungi</taxon>
        <taxon>Dikarya</taxon>
        <taxon>Ascomycota</taxon>
        <taxon>Saccharomycotina</taxon>
        <taxon>Pichiomycetes</taxon>
        <taxon>Debaryomycetaceae</taxon>
        <taxon>Debaryomyces</taxon>
    </lineage>
</organism>
<protein>
    <submittedName>
        <fullName evidence="2">DEHA2D12364p</fullName>
    </submittedName>
</protein>
<feature type="compositionally biased region" description="Basic and acidic residues" evidence="1">
    <location>
        <begin position="29"/>
        <end position="48"/>
    </location>
</feature>
<dbReference type="RefSeq" id="XP_459008.2">
    <property type="nucleotide sequence ID" value="XM_459008.1"/>
</dbReference>
<dbReference type="OMA" id="VMEWADG"/>
<dbReference type="Proteomes" id="UP000000599">
    <property type="component" value="Chromosome D"/>
</dbReference>